<evidence type="ECO:0000256" key="2">
    <source>
        <dbReference type="ARBA" id="ARBA00022723"/>
    </source>
</evidence>
<accession>A0A6I4W440</accession>
<keyword evidence="8" id="KW-1185">Reference proteome</keyword>
<keyword evidence="4" id="KW-0862">Zinc</keyword>
<keyword evidence="5" id="KW-0482">Metalloprotease</keyword>
<dbReference type="InterPro" id="IPR051929">
    <property type="entry name" value="VirAsm_ModProt"/>
</dbReference>
<evidence type="ECO:0000313" key="8">
    <source>
        <dbReference type="Proteomes" id="UP000430692"/>
    </source>
</evidence>
<keyword evidence="2" id="KW-0479">Metal-binding</keyword>
<reference evidence="7 8" key="1">
    <citation type="submission" date="2019-12" db="EMBL/GenBank/DDBJ databases">
        <title>Whole-genome analyses of novel actinobacteria.</title>
        <authorList>
            <person name="Sahin N."/>
            <person name="Saygin H."/>
        </authorList>
    </citation>
    <scope>NUCLEOTIDE SEQUENCE [LARGE SCALE GENOMIC DNA]</scope>
    <source>
        <strain evidence="7 8">KC615</strain>
    </source>
</reference>
<name>A0A6I4W440_9BACL</name>
<dbReference type="Pfam" id="PF14464">
    <property type="entry name" value="Prok-JAB"/>
    <property type="match status" value="1"/>
</dbReference>
<dbReference type="PROSITE" id="PS50249">
    <property type="entry name" value="MPN"/>
    <property type="match status" value="1"/>
</dbReference>
<dbReference type="InterPro" id="IPR028090">
    <property type="entry name" value="JAB_dom_prok"/>
</dbReference>
<keyword evidence="3" id="KW-0378">Hydrolase</keyword>
<evidence type="ECO:0000256" key="5">
    <source>
        <dbReference type="ARBA" id="ARBA00023049"/>
    </source>
</evidence>
<evidence type="ECO:0000256" key="4">
    <source>
        <dbReference type="ARBA" id="ARBA00022833"/>
    </source>
</evidence>
<keyword evidence="1" id="KW-0645">Protease</keyword>
<dbReference type="GO" id="GO:0008235">
    <property type="term" value="F:metalloexopeptidase activity"/>
    <property type="evidence" value="ECO:0007669"/>
    <property type="project" value="TreeGrafter"/>
</dbReference>
<dbReference type="InterPro" id="IPR037518">
    <property type="entry name" value="MPN"/>
</dbReference>
<evidence type="ECO:0000256" key="3">
    <source>
        <dbReference type="ARBA" id="ARBA00022801"/>
    </source>
</evidence>
<comment type="caution">
    <text evidence="7">The sequence shown here is derived from an EMBL/GenBank/DDBJ whole genome shotgun (WGS) entry which is preliminary data.</text>
</comment>
<dbReference type="RefSeq" id="WP_160802896.1">
    <property type="nucleotide sequence ID" value="NZ_WUUL01000015.1"/>
</dbReference>
<protein>
    <recommendedName>
        <fullName evidence="6">MPN domain-containing protein</fullName>
    </recommendedName>
</protein>
<gene>
    <name evidence="7" type="ORF">GSM42_17825</name>
</gene>
<evidence type="ECO:0000313" key="7">
    <source>
        <dbReference type="EMBL" id="MXQ55544.1"/>
    </source>
</evidence>
<dbReference type="SUPFAM" id="SSF102712">
    <property type="entry name" value="JAB1/MPN domain"/>
    <property type="match status" value="1"/>
</dbReference>
<evidence type="ECO:0000256" key="1">
    <source>
        <dbReference type="ARBA" id="ARBA00022670"/>
    </source>
</evidence>
<dbReference type="Proteomes" id="UP000430692">
    <property type="component" value="Unassembled WGS sequence"/>
</dbReference>
<dbReference type="AlphaFoldDB" id="A0A6I4W440"/>
<feature type="domain" description="MPN" evidence="6">
    <location>
        <begin position="7"/>
        <end position="137"/>
    </location>
</feature>
<organism evidence="7 8">
    <name type="scientific">Shimazuella alba</name>
    <dbReference type="NCBI Taxonomy" id="2690964"/>
    <lineage>
        <taxon>Bacteria</taxon>
        <taxon>Bacillati</taxon>
        <taxon>Bacillota</taxon>
        <taxon>Bacilli</taxon>
        <taxon>Bacillales</taxon>
        <taxon>Thermoactinomycetaceae</taxon>
        <taxon>Shimazuella</taxon>
    </lineage>
</organism>
<dbReference type="GO" id="GO:0006508">
    <property type="term" value="P:proteolysis"/>
    <property type="evidence" value="ECO:0007669"/>
    <property type="project" value="UniProtKB-KW"/>
</dbReference>
<dbReference type="GO" id="GO:0008270">
    <property type="term" value="F:zinc ion binding"/>
    <property type="evidence" value="ECO:0007669"/>
    <property type="project" value="TreeGrafter"/>
</dbReference>
<proteinExistence type="predicted"/>
<evidence type="ECO:0000259" key="6">
    <source>
        <dbReference type="PROSITE" id="PS50249"/>
    </source>
</evidence>
<dbReference type="EMBL" id="WUUL01000015">
    <property type="protein sequence ID" value="MXQ55544.1"/>
    <property type="molecule type" value="Genomic_DNA"/>
</dbReference>
<dbReference type="PANTHER" id="PTHR34858">
    <property type="entry name" value="CYSO-CYSTEINE PEPTIDASE"/>
    <property type="match status" value="1"/>
</dbReference>
<dbReference type="PANTHER" id="PTHR34858:SF1">
    <property type="entry name" value="CYSO-CYSTEINE PEPTIDASE"/>
    <property type="match status" value="1"/>
</dbReference>
<dbReference type="Gene3D" id="3.40.140.10">
    <property type="entry name" value="Cytidine Deaminase, domain 2"/>
    <property type="match status" value="1"/>
</dbReference>
<sequence length="137" mass="15845">MGASLHLSIHRQVIDELTSYCYEQLPAEGYGFLAGTGREITHFFPLRILDPSPCSFGYEPEEYWETIKKIKSNHLSCLGIIHTHPHLPAYPTQSDAKYWERPDLSCWILSFREPEKKLSAFQIQSGQVNPLIYEIIY</sequence>